<comment type="similarity">
    <text evidence="2">Belongs to the bacterial diacylglycerol kinase family.</text>
</comment>
<accession>F5IY74</accession>
<evidence type="ECO:0000256" key="6">
    <source>
        <dbReference type="ARBA" id="ARBA00022692"/>
    </source>
</evidence>
<dbReference type="PANTHER" id="PTHR34299:SF1">
    <property type="entry name" value="DIACYLGLYCEROL KINASE"/>
    <property type="match status" value="1"/>
</dbReference>
<feature type="transmembrane region" description="Helical" evidence="19">
    <location>
        <begin position="40"/>
        <end position="59"/>
    </location>
</feature>
<evidence type="ECO:0000256" key="16">
    <source>
        <dbReference type="PIRSR" id="PIRSR600829-2"/>
    </source>
</evidence>
<keyword evidence="4" id="KW-0444">Lipid biosynthesis</keyword>
<feature type="binding site" evidence="17">
    <location>
        <begin position="103"/>
        <end position="104"/>
    </location>
    <ligand>
        <name>ATP</name>
        <dbReference type="ChEBI" id="CHEBI:30616"/>
    </ligand>
</feature>
<evidence type="ECO:0000313" key="20">
    <source>
        <dbReference type="EMBL" id="EGK01660.1"/>
    </source>
</evidence>
<keyword evidence="7 17" id="KW-0547">Nucleotide-binding</keyword>
<evidence type="ECO:0000256" key="2">
    <source>
        <dbReference type="ARBA" id="ARBA00005967"/>
    </source>
</evidence>
<evidence type="ECO:0000256" key="14">
    <source>
        <dbReference type="ARBA" id="ARBA00023264"/>
    </source>
</evidence>
<name>F5IY74_9BACT</name>
<feature type="active site" description="Proton acceptor" evidence="15">
    <location>
        <position position="78"/>
    </location>
</feature>
<feature type="binding site" evidence="17">
    <location>
        <begin position="94"/>
        <end position="96"/>
    </location>
    <ligand>
        <name>ATP</name>
        <dbReference type="ChEBI" id="CHEBI:30616"/>
    </ligand>
</feature>
<gene>
    <name evidence="20" type="ORF">HMPREF9455_02041</name>
</gene>
<dbReference type="eggNOG" id="COG0818">
    <property type="taxonomic scope" value="Bacteria"/>
</dbReference>
<dbReference type="InterPro" id="IPR033717">
    <property type="entry name" value="UDPK"/>
</dbReference>
<dbReference type="Gene3D" id="1.10.287.3610">
    <property type="match status" value="1"/>
</dbReference>
<evidence type="ECO:0000256" key="7">
    <source>
        <dbReference type="ARBA" id="ARBA00022741"/>
    </source>
</evidence>
<dbReference type="GO" id="GO:0008654">
    <property type="term" value="P:phospholipid biosynthetic process"/>
    <property type="evidence" value="ECO:0007669"/>
    <property type="project" value="UniProtKB-KW"/>
</dbReference>
<evidence type="ECO:0000256" key="17">
    <source>
        <dbReference type="PIRSR" id="PIRSR600829-3"/>
    </source>
</evidence>
<dbReference type="Proteomes" id="UP000004913">
    <property type="component" value="Unassembled WGS sequence"/>
</dbReference>
<evidence type="ECO:0000313" key="21">
    <source>
        <dbReference type="Proteomes" id="UP000004913"/>
    </source>
</evidence>
<dbReference type="Pfam" id="PF01219">
    <property type="entry name" value="DAGK_prokar"/>
    <property type="match status" value="1"/>
</dbReference>
<evidence type="ECO:0000256" key="8">
    <source>
        <dbReference type="ARBA" id="ARBA00022777"/>
    </source>
</evidence>
<evidence type="ECO:0000256" key="5">
    <source>
        <dbReference type="ARBA" id="ARBA00022679"/>
    </source>
</evidence>
<feature type="binding site" evidence="18">
    <location>
        <position position="85"/>
    </location>
    <ligand>
        <name>a divalent metal cation</name>
        <dbReference type="ChEBI" id="CHEBI:60240"/>
    </ligand>
</feature>
<keyword evidence="3" id="KW-1003">Cell membrane</keyword>
<keyword evidence="9 17" id="KW-0067">ATP-binding</keyword>
<dbReference type="GO" id="GO:0046872">
    <property type="term" value="F:metal ion binding"/>
    <property type="evidence" value="ECO:0007669"/>
    <property type="project" value="UniProtKB-KW"/>
</dbReference>
<keyword evidence="18" id="KW-0479">Metal-binding</keyword>
<dbReference type="GO" id="GO:0016301">
    <property type="term" value="F:kinase activity"/>
    <property type="evidence" value="ECO:0007669"/>
    <property type="project" value="UniProtKB-KW"/>
</dbReference>
<feature type="binding site" evidence="18">
    <location>
        <position position="37"/>
    </location>
    <ligand>
        <name>a divalent metal cation</name>
        <dbReference type="ChEBI" id="CHEBI:60240"/>
    </ligand>
</feature>
<evidence type="ECO:0000256" key="3">
    <source>
        <dbReference type="ARBA" id="ARBA00022475"/>
    </source>
</evidence>
<feature type="binding site" evidence="17">
    <location>
        <position position="85"/>
    </location>
    <ligand>
        <name>ATP</name>
        <dbReference type="ChEBI" id="CHEBI:30616"/>
    </ligand>
</feature>
<evidence type="ECO:0000256" key="9">
    <source>
        <dbReference type="ARBA" id="ARBA00022840"/>
    </source>
</evidence>
<dbReference type="GO" id="GO:0005886">
    <property type="term" value="C:plasma membrane"/>
    <property type="evidence" value="ECO:0007669"/>
    <property type="project" value="UniProtKB-SubCell"/>
</dbReference>
<feature type="binding site" evidence="17">
    <location>
        <position position="37"/>
    </location>
    <ligand>
        <name>ATP</name>
        <dbReference type="ChEBI" id="CHEBI:30616"/>
    </ligand>
</feature>
<dbReference type="HOGENOM" id="CLU_112343_2_2_10"/>
<evidence type="ECO:0000256" key="15">
    <source>
        <dbReference type="PIRSR" id="PIRSR600829-1"/>
    </source>
</evidence>
<feature type="transmembrane region" description="Helical" evidence="19">
    <location>
        <begin position="65"/>
        <end position="84"/>
    </location>
</feature>
<keyword evidence="14" id="KW-1208">Phospholipid metabolism</keyword>
<dbReference type="CDD" id="cd14265">
    <property type="entry name" value="UDPK_IM_like"/>
    <property type="match status" value="1"/>
</dbReference>
<keyword evidence="13" id="KW-0594">Phospholipid biosynthesis</keyword>
<keyword evidence="5" id="KW-0808">Transferase</keyword>
<dbReference type="InterPro" id="IPR000829">
    <property type="entry name" value="DAGK"/>
</dbReference>
<sequence>MNQQINMEKSEKKFSTKERLLTFKHVFYGFKVLWAEEHNARIHIITSVIVIILSALLNISLTEWLVILVLIGLVLSLEIINTSIENICDYISPEWHKMIKKIKDLAAAAVFLAAMISVACGIIIFLPKICDFFT</sequence>
<reference evidence="20 21" key="1">
    <citation type="submission" date="2011-04" db="EMBL/GenBank/DDBJ databases">
        <title>The Genome Sequence of Dysgonomonas gadei ATCC BAA-286.</title>
        <authorList>
            <consortium name="The Broad Institute Genome Sequencing Platform"/>
            <person name="Earl A."/>
            <person name="Ward D."/>
            <person name="Feldgarden M."/>
            <person name="Gevers D."/>
            <person name="Pudlo N."/>
            <person name="Martens E."/>
            <person name="Allen-Vercoe E."/>
            <person name="Young S.K."/>
            <person name="Zeng Q."/>
            <person name="Gargeya S."/>
            <person name="Fitzgerald M."/>
            <person name="Haas B."/>
            <person name="Abouelleil A."/>
            <person name="Alvarado L."/>
            <person name="Arachchi H.M."/>
            <person name="Berlin A."/>
            <person name="Brown A."/>
            <person name="Chapman S.B."/>
            <person name="Chen Z."/>
            <person name="Dunbar C."/>
            <person name="Freedman E."/>
            <person name="Gearin G."/>
            <person name="Gellesch M."/>
            <person name="Goldberg J."/>
            <person name="Griggs A."/>
            <person name="Gujja S."/>
            <person name="Heiman D."/>
            <person name="Howarth C."/>
            <person name="Larson L."/>
            <person name="Lui A."/>
            <person name="MacDonald P.J.P."/>
            <person name="Mehta T."/>
            <person name="Montmayeur A."/>
            <person name="Murphy C."/>
            <person name="Neiman D."/>
            <person name="Pearson M."/>
            <person name="Priest M."/>
            <person name="Roberts A."/>
            <person name="Saif S."/>
            <person name="Shea T."/>
            <person name="Shenoy N."/>
            <person name="Sisk P."/>
            <person name="Stolte C."/>
            <person name="Sykes S."/>
            <person name="Yandava C."/>
            <person name="Wortman J."/>
            <person name="Nusbaum C."/>
            <person name="Birren B."/>
        </authorList>
    </citation>
    <scope>NUCLEOTIDE SEQUENCE [LARGE SCALE GENOMIC DNA]</scope>
    <source>
        <strain evidence="20 21">ATCC BAA-286</strain>
    </source>
</reference>
<keyword evidence="8" id="KW-0418">Kinase</keyword>
<dbReference type="STRING" id="742766.HMPREF9455_02041"/>
<evidence type="ECO:0000256" key="4">
    <source>
        <dbReference type="ARBA" id="ARBA00022516"/>
    </source>
</evidence>
<evidence type="ECO:0008006" key="22">
    <source>
        <dbReference type="Google" id="ProtNLM"/>
    </source>
</evidence>
<evidence type="ECO:0000256" key="19">
    <source>
        <dbReference type="SAM" id="Phobius"/>
    </source>
</evidence>
<keyword evidence="18" id="KW-0460">Magnesium</keyword>
<keyword evidence="10 19" id="KW-1133">Transmembrane helix</keyword>
<evidence type="ECO:0000256" key="10">
    <source>
        <dbReference type="ARBA" id="ARBA00022989"/>
    </source>
</evidence>
<evidence type="ECO:0000256" key="12">
    <source>
        <dbReference type="ARBA" id="ARBA00023136"/>
    </source>
</evidence>
<comment type="subcellular location">
    <subcellularLocation>
        <location evidence="1">Cell membrane</location>
        <topology evidence="1">Multi-pass membrane protein</topology>
    </subcellularLocation>
</comment>
<keyword evidence="6 19" id="KW-0812">Transmembrane</keyword>
<keyword evidence="21" id="KW-1185">Reference proteome</keyword>
<dbReference type="InterPro" id="IPR036945">
    <property type="entry name" value="DAGK_sf"/>
</dbReference>
<organism evidence="20 21">
    <name type="scientific">Dysgonomonas gadei ATCC BAA-286</name>
    <dbReference type="NCBI Taxonomy" id="742766"/>
    <lineage>
        <taxon>Bacteria</taxon>
        <taxon>Pseudomonadati</taxon>
        <taxon>Bacteroidota</taxon>
        <taxon>Bacteroidia</taxon>
        <taxon>Bacteroidales</taxon>
        <taxon>Dysgonomonadaceae</taxon>
        <taxon>Dysgonomonas</taxon>
    </lineage>
</organism>
<evidence type="ECO:0000256" key="11">
    <source>
        <dbReference type="ARBA" id="ARBA00023098"/>
    </source>
</evidence>
<proteinExistence type="inferred from homology"/>
<evidence type="ECO:0000256" key="1">
    <source>
        <dbReference type="ARBA" id="ARBA00004651"/>
    </source>
</evidence>
<protein>
    <recommendedName>
        <fullName evidence="22">Diacylglycerol kinase</fullName>
    </recommendedName>
</protein>
<keyword evidence="12 19" id="KW-0472">Membrane</keyword>
<evidence type="ECO:0000256" key="18">
    <source>
        <dbReference type="PIRSR" id="PIRSR600829-4"/>
    </source>
</evidence>
<dbReference type="AlphaFoldDB" id="F5IY74"/>
<dbReference type="PANTHER" id="PTHR34299">
    <property type="entry name" value="DIACYLGLYCEROL KINASE"/>
    <property type="match status" value="1"/>
</dbReference>
<feature type="binding site" evidence="16">
    <location>
        <position position="78"/>
    </location>
    <ligand>
        <name>substrate</name>
    </ligand>
</feature>
<dbReference type="GO" id="GO:0005524">
    <property type="term" value="F:ATP binding"/>
    <property type="evidence" value="ECO:0007669"/>
    <property type="project" value="UniProtKB-KW"/>
</dbReference>
<evidence type="ECO:0000256" key="13">
    <source>
        <dbReference type="ARBA" id="ARBA00023209"/>
    </source>
</evidence>
<comment type="caution">
    <text evidence="20">The sequence shown here is derived from an EMBL/GenBank/DDBJ whole genome shotgun (WGS) entry which is preliminary data.</text>
</comment>
<dbReference type="EMBL" id="ADLV01000022">
    <property type="protein sequence ID" value="EGK01660.1"/>
    <property type="molecule type" value="Genomic_DNA"/>
</dbReference>
<feature type="transmembrane region" description="Helical" evidence="19">
    <location>
        <begin position="105"/>
        <end position="126"/>
    </location>
</feature>
<keyword evidence="11" id="KW-0443">Lipid metabolism</keyword>
<comment type="cofactor">
    <cofactor evidence="18">
        <name>Mg(2+)</name>
        <dbReference type="ChEBI" id="CHEBI:18420"/>
    </cofactor>
    <text evidence="18">Mn(2+), Zn(2+), Cd(2+) and Co(2+) support activity to lesser extents.</text>
</comment>